<gene>
    <name evidence="2" type="ORF">K458DRAFT_462499</name>
</gene>
<dbReference type="EMBL" id="MU005572">
    <property type="protein sequence ID" value="KAF2689483.1"/>
    <property type="molecule type" value="Genomic_DNA"/>
</dbReference>
<reference evidence="2" key="1">
    <citation type="journal article" date="2020" name="Stud. Mycol.">
        <title>101 Dothideomycetes genomes: a test case for predicting lifestyles and emergence of pathogens.</title>
        <authorList>
            <person name="Haridas S."/>
            <person name="Albert R."/>
            <person name="Binder M."/>
            <person name="Bloem J."/>
            <person name="Labutti K."/>
            <person name="Salamov A."/>
            <person name="Andreopoulos B."/>
            <person name="Baker S."/>
            <person name="Barry K."/>
            <person name="Bills G."/>
            <person name="Bluhm B."/>
            <person name="Cannon C."/>
            <person name="Castanera R."/>
            <person name="Culley D."/>
            <person name="Daum C."/>
            <person name="Ezra D."/>
            <person name="Gonzalez J."/>
            <person name="Henrissat B."/>
            <person name="Kuo A."/>
            <person name="Liang C."/>
            <person name="Lipzen A."/>
            <person name="Lutzoni F."/>
            <person name="Magnuson J."/>
            <person name="Mondo S."/>
            <person name="Nolan M."/>
            <person name="Ohm R."/>
            <person name="Pangilinan J."/>
            <person name="Park H.-J."/>
            <person name="Ramirez L."/>
            <person name="Alfaro M."/>
            <person name="Sun H."/>
            <person name="Tritt A."/>
            <person name="Yoshinaga Y."/>
            <person name="Zwiers L.-H."/>
            <person name="Turgeon B."/>
            <person name="Goodwin S."/>
            <person name="Spatafora J."/>
            <person name="Crous P."/>
            <person name="Grigoriev I."/>
        </authorList>
    </citation>
    <scope>NUCLEOTIDE SEQUENCE</scope>
    <source>
        <strain evidence="2">CBS 122367</strain>
    </source>
</reference>
<feature type="compositionally biased region" description="Basic residues" evidence="1">
    <location>
        <begin position="30"/>
        <end position="43"/>
    </location>
</feature>
<dbReference type="AlphaFoldDB" id="A0A6G1JH61"/>
<feature type="region of interest" description="Disordered" evidence="1">
    <location>
        <begin position="1"/>
        <end position="73"/>
    </location>
</feature>
<protein>
    <submittedName>
        <fullName evidence="2">Uncharacterized protein</fullName>
    </submittedName>
</protein>
<accession>A0A6G1JH61</accession>
<name>A0A6G1JH61_9PLEO</name>
<feature type="compositionally biased region" description="Polar residues" evidence="1">
    <location>
        <begin position="1"/>
        <end position="11"/>
    </location>
</feature>
<dbReference type="Proteomes" id="UP000799291">
    <property type="component" value="Unassembled WGS sequence"/>
</dbReference>
<evidence type="ECO:0000313" key="2">
    <source>
        <dbReference type="EMBL" id="KAF2689483.1"/>
    </source>
</evidence>
<evidence type="ECO:0000313" key="3">
    <source>
        <dbReference type="Proteomes" id="UP000799291"/>
    </source>
</evidence>
<proteinExistence type="predicted"/>
<evidence type="ECO:0000256" key="1">
    <source>
        <dbReference type="SAM" id="MobiDB-lite"/>
    </source>
</evidence>
<sequence length="169" mass="18136">MCRTPSYSASPALNARALSTRRQLEEPKARSRIGSRRSTRRRSPLSSYPTRNPISPHAYRTPAQRSAPRVGGMPLTTATRNVFVWSAGAARFVLRSHWHGSSLARPPSVRVAAGASPDTSTAPLPLDLGTCKAKTKDCLSCLSRCLCRDAGSGGAAWPPDCPLALARIK</sequence>
<organism evidence="2 3">
    <name type="scientific">Lentithecium fluviatile CBS 122367</name>
    <dbReference type="NCBI Taxonomy" id="1168545"/>
    <lineage>
        <taxon>Eukaryota</taxon>
        <taxon>Fungi</taxon>
        <taxon>Dikarya</taxon>
        <taxon>Ascomycota</taxon>
        <taxon>Pezizomycotina</taxon>
        <taxon>Dothideomycetes</taxon>
        <taxon>Pleosporomycetidae</taxon>
        <taxon>Pleosporales</taxon>
        <taxon>Massarineae</taxon>
        <taxon>Lentitheciaceae</taxon>
        <taxon>Lentithecium</taxon>
    </lineage>
</organism>
<keyword evidence="3" id="KW-1185">Reference proteome</keyword>